<organism evidence="1 2">
    <name type="scientific">Salix suchowensis</name>
    <dbReference type="NCBI Taxonomy" id="1278906"/>
    <lineage>
        <taxon>Eukaryota</taxon>
        <taxon>Viridiplantae</taxon>
        <taxon>Streptophyta</taxon>
        <taxon>Embryophyta</taxon>
        <taxon>Tracheophyta</taxon>
        <taxon>Spermatophyta</taxon>
        <taxon>Magnoliopsida</taxon>
        <taxon>eudicotyledons</taxon>
        <taxon>Gunneridae</taxon>
        <taxon>Pentapetalae</taxon>
        <taxon>rosids</taxon>
        <taxon>fabids</taxon>
        <taxon>Malpighiales</taxon>
        <taxon>Salicaceae</taxon>
        <taxon>Saliceae</taxon>
        <taxon>Salix</taxon>
    </lineage>
</organism>
<dbReference type="EMBL" id="JAPFFI010000025">
    <property type="protein sequence ID" value="KAJ6309527.1"/>
    <property type="molecule type" value="Genomic_DNA"/>
</dbReference>
<comment type="caution">
    <text evidence="1">The sequence shown here is derived from an EMBL/GenBank/DDBJ whole genome shotgun (WGS) entry which is preliminary data.</text>
</comment>
<evidence type="ECO:0000313" key="1">
    <source>
        <dbReference type="EMBL" id="KAJ6309527.1"/>
    </source>
</evidence>
<evidence type="ECO:0000313" key="2">
    <source>
        <dbReference type="Proteomes" id="UP001141253"/>
    </source>
</evidence>
<keyword evidence="2" id="KW-1185">Reference proteome</keyword>
<reference evidence="1" key="1">
    <citation type="submission" date="2022-10" db="EMBL/GenBank/DDBJ databases">
        <authorList>
            <person name="Hyden B.L."/>
            <person name="Feng K."/>
            <person name="Yates T."/>
            <person name="Jawdy S."/>
            <person name="Smart L.B."/>
            <person name="Muchero W."/>
        </authorList>
    </citation>
    <scope>NUCLEOTIDE SEQUENCE</scope>
    <source>
        <tissue evidence="1">Shoot tip</tissue>
    </source>
</reference>
<reference evidence="1" key="2">
    <citation type="journal article" date="2023" name="Int. J. Mol. Sci.">
        <title>De Novo Assembly and Annotation of 11 Diverse Shrub Willow (Salix) Genomes Reveals Novel Gene Organization in Sex-Linked Regions.</title>
        <authorList>
            <person name="Hyden B."/>
            <person name="Feng K."/>
            <person name="Yates T.B."/>
            <person name="Jawdy S."/>
            <person name="Cereghino C."/>
            <person name="Smart L.B."/>
            <person name="Muchero W."/>
        </authorList>
    </citation>
    <scope>NUCLEOTIDE SEQUENCE</scope>
    <source>
        <tissue evidence="1">Shoot tip</tissue>
    </source>
</reference>
<protein>
    <submittedName>
        <fullName evidence="1">Uncharacterized protein</fullName>
    </submittedName>
</protein>
<sequence length="131" mass="14734">MSKELGCHSLLDLQTSIAWRVIQSLLGPIPILLSLSNFSRDVTGMDSMEGFEGHFDMLQFGKKPAHWIALHLHLPGVLDQREVVFSTCPLIQEFKKGGTVLGRRTQPNHHCTMVRDTTGQERRIGSRPCLK</sequence>
<accession>A0ABQ8ZSB2</accession>
<dbReference type="Proteomes" id="UP001141253">
    <property type="component" value="Unassembled WGS sequence"/>
</dbReference>
<name>A0ABQ8ZSB2_9ROSI</name>
<proteinExistence type="predicted"/>
<gene>
    <name evidence="1" type="ORF">OIU77_015098</name>
</gene>